<proteinExistence type="predicted"/>
<feature type="compositionally biased region" description="Low complexity" evidence="1">
    <location>
        <begin position="418"/>
        <end position="440"/>
    </location>
</feature>
<reference evidence="3" key="1">
    <citation type="journal article" date="2014" name="Proc. Natl. Acad. Sci. U.S.A.">
        <title>Extensive sampling of basidiomycete genomes demonstrates inadequacy of the white-rot/brown-rot paradigm for wood decay fungi.</title>
        <authorList>
            <person name="Riley R."/>
            <person name="Salamov A.A."/>
            <person name="Brown D.W."/>
            <person name="Nagy L.G."/>
            <person name="Floudas D."/>
            <person name="Held B.W."/>
            <person name="Levasseur A."/>
            <person name="Lombard V."/>
            <person name="Morin E."/>
            <person name="Otillar R."/>
            <person name="Lindquist E.A."/>
            <person name="Sun H."/>
            <person name="LaButti K.M."/>
            <person name="Schmutz J."/>
            <person name="Jabbour D."/>
            <person name="Luo H."/>
            <person name="Baker S.E."/>
            <person name="Pisabarro A.G."/>
            <person name="Walton J.D."/>
            <person name="Blanchette R.A."/>
            <person name="Henrissat B."/>
            <person name="Martin F."/>
            <person name="Cullen D."/>
            <person name="Hibbett D.S."/>
            <person name="Grigoriev I.V."/>
        </authorList>
    </citation>
    <scope>NUCLEOTIDE SEQUENCE [LARGE SCALE GENOMIC DNA]</scope>
    <source>
        <strain evidence="3">FD-172 SS1</strain>
    </source>
</reference>
<dbReference type="InParanoid" id="A0A067MAJ3"/>
<evidence type="ECO:0000313" key="2">
    <source>
        <dbReference type="EMBL" id="KDQ11720.1"/>
    </source>
</evidence>
<feature type="region of interest" description="Disordered" evidence="1">
    <location>
        <begin position="368"/>
        <end position="462"/>
    </location>
</feature>
<evidence type="ECO:0000256" key="1">
    <source>
        <dbReference type="SAM" id="MobiDB-lite"/>
    </source>
</evidence>
<evidence type="ECO:0000313" key="3">
    <source>
        <dbReference type="Proteomes" id="UP000027195"/>
    </source>
</evidence>
<feature type="region of interest" description="Disordered" evidence="1">
    <location>
        <begin position="242"/>
        <end position="262"/>
    </location>
</feature>
<accession>A0A067MAJ3</accession>
<dbReference type="Proteomes" id="UP000027195">
    <property type="component" value="Unassembled WGS sequence"/>
</dbReference>
<dbReference type="OrthoDB" id="3253465at2759"/>
<name>A0A067MAJ3_BOTB1</name>
<organism evidence="2 3">
    <name type="scientific">Botryobasidium botryosum (strain FD-172 SS1)</name>
    <dbReference type="NCBI Taxonomy" id="930990"/>
    <lineage>
        <taxon>Eukaryota</taxon>
        <taxon>Fungi</taxon>
        <taxon>Dikarya</taxon>
        <taxon>Basidiomycota</taxon>
        <taxon>Agaricomycotina</taxon>
        <taxon>Agaricomycetes</taxon>
        <taxon>Cantharellales</taxon>
        <taxon>Botryobasidiaceae</taxon>
        <taxon>Botryobasidium</taxon>
    </lineage>
</organism>
<dbReference type="EMBL" id="KL198056">
    <property type="protein sequence ID" value="KDQ11720.1"/>
    <property type="molecule type" value="Genomic_DNA"/>
</dbReference>
<feature type="compositionally biased region" description="Polar residues" evidence="1">
    <location>
        <begin position="396"/>
        <end position="417"/>
    </location>
</feature>
<keyword evidence="3" id="KW-1185">Reference proteome</keyword>
<dbReference type="AlphaFoldDB" id="A0A067MAJ3"/>
<dbReference type="HOGENOM" id="CLU_374259_0_0_1"/>
<sequence length="742" mass="81275">MTPSLVTVKYDLHRYFGPRMYMGRAELQLVIEAALASSEANGHEVKLQNIVALCIAFYTAARPSSLAAGHKTYQAQNKYMKLGDVKVTHKGPMSWEVLLVFKNLKTLDELFQDEQAILKIHPDKVDEPFFLKASPGGRKLFADPPIPATARSITSQMVYVCKSAQIGELGITYSMYCFRRDALNIFQLGLGADIARVIAGHKPGTSTIDRYYSEGPANLEIVNMRLGKSDFTHQALKAMEKKQFLSSEEEQPTAAPKKGRKGIQLGESGAKTLAANEARARTQAGLDDAWPGFLACFQTIAHGYARRQSSIGYIKARVPLADGITEEQMAQAYVLYNKANTAQARRVYDAAMHEINEAIQQLHQPSTVLESAASGMPAPATDAGASPVQQHHRPSNRGQTAPSSCTSAPQPAPTSNFTSSTGPIHASSSSSTPAQPSEPTVSHARPPYVPPAGLPTPVALPSADARGFVDEDDEDLEPVMPEVEKMMRAQSGMGVRRAPVASEEDAEEVINVNQIQFEEASLFDDSQEGEAIQVPTHVLRGALLQYIAGPAIQQMARAEMIASQGGLFCDLCTELKPNATPRAWPDQTKFNRHMEIHTEWDLLLLKMKTEDVNIYTCPAGCGKNNFKSVNTARQHCLCYCPNKAEFEALKNKHTEIQAARGKKKYKTKHKPRTIPLTMDIVLAALKEQNKTLSLVEQQGVEFITQIAYEMEHPTALSQGGDGNLSSDDGFDFDIVTDEDIDE</sequence>
<protein>
    <submittedName>
        <fullName evidence="2">Uncharacterized protein</fullName>
    </submittedName>
</protein>
<gene>
    <name evidence="2" type="ORF">BOTBODRAFT_177107</name>
</gene>